<reference evidence="2 3" key="1">
    <citation type="journal article" date="2013" name="Antonie Van Leeuwenhoek">
        <title>Paracoccus zhejiangensis sp. nov., isolated from activated sludge in wastewater-treatment system.</title>
        <authorList>
            <person name="Wu Z.G."/>
            <person name="Zhang D.F."/>
            <person name="Liu Y.L."/>
            <person name="Wang F."/>
            <person name="Jiang X."/>
            <person name="Li C."/>
            <person name="Li S.P."/>
            <person name="Hong Q."/>
            <person name="Li W.J."/>
        </authorList>
    </citation>
    <scope>NUCLEOTIDE SEQUENCE [LARGE SCALE GENOMIC DNA]</scope>
    <source>
        <strain evidence="2 3">J6</strain>
    </source>
</reference>
<evidence type="ECO:0000313" key="2">
    <source>
        <dbReference type="EMBL" id="AUH65153.1"/>
    </source>
</evidence>
<evidence type="ECO:0000313" key="3">
    <source>
        <dbReference type="Proteomes" id="UP000234530"/>
    </source>
</evidence>
<dbReference type="AlphaFoldDB" id="A0A2H5F0U6"/>
<organism evidence="2 3">
    <name type="scientific">Paracoccus zhejiangensis</name>
    <dbReference type="NCBI Taxonomy" id="1077935"/>
    <lineage>
        <taxon>Bacteria</taxon>
        <taxon>Pseudomonadati</taxon>
        <taxon>Pseudomonadota</taxon>
        <taxon>Alphaproteobacteria</taxon>
        <taxon>Rhodobacterales</taxon>
        <taxon>Paracoccaceae</taxon>
        <taxon>Paracoccus</taxon>
    </lineage>
</organism>
<name>A0A2H5F0U6_9RHOB</name>
<evidence type="ECO:0000256" key="1">
    <source>
        <dbReference type="SAM" id="MobiDB-lite"/>
    </source>
</evidence>
<keyword evidence="3" id="KW-1185">Reference proteome</keyword>
<feature type="region of interest" description="Disordered" evidence="1">
    <location>
        <begin position="1"/>
        <end position="21"/>
    </location>
</feature>
<proteinExistence type="predicted"/>
<accession>A0A2H5F0U6</accession>
<gene>
    <name evidence="2" type="ORF">CX676_14025</name>
</gene>
<dbReference type="Proteomes" id="UP000234530">
    <property type="component" value="Chromosome"/>
</dbReference>
<sequence>MQVEQHVLSQTLPKKRRQSKDEASFEFILTETLQCSAIATISKILLERAGAFILPAPKIL</sequence>
<protein>
    <submittedName>
        <fullName evidence="2">Uncharacterized protein</fullName>
    </submittedName>
</protein>
<dbReference type="KEGG" id="pzh:CX676_14025"/>
<dbReference type="EMBL" id="CP025430">
    <property type="protein sequence ID" value="AUH65153.1"/>
    <property type="molecule type" value="Genomic_DNA"/>
</dbReference>